<dbReference type="Proteomes" id="UP000780875">
    <property type="component" value="Unassembled WGS sequence"/>
</dbReference>
<accession>A0ABS7UFL8</accession>
<dbReference type="PANTHER" id="PTHR35908">
    <property type="entry name" value="HYPOTHETICAL FUSION PROTEIN"/>
    <property type="match status" value="1"/>
</dbReference>
<dbReference type="InterPro" id="IPR029068">
    <property type="entry name" value="Glyas_Bleomycin-R_OHBP_Dase"/>
</dbReference>
<dbReference type="EMBL" id="JAIQZJ010000009">
    <property type="protein sequence ID" value="MBZ5739577.1"/>
    <property type="molecule type" value="Genomic_DNA"/>
</dbReference>
<dbReference type="SUPFAM" id="SSF54593">
    <property type="entry name" value="Glyoxalase/Bleomycin resistance protein/Dihydroxybiphenyl dioxygenase"/>
    <property type="match status" value="1"/>
</dbReference>
<dbReference type="CDD" id="cd06587">
    <property type="entry name" value="VOC"/>
    <property type="match status" value="1"/>
</dbReference>
<evidence type="ECO:0000313" key="3">
    <source>
        <dbReference type="Proteomes" id="UP000780875"/>
    </source>
</evidence>
<proteinExistence type="predicted"/>
<dbReference type="Pfam" id="PF18029">
    <property type="entry name" value="Glyoxalase_6"/>
    <property type="match status" value="1"/>
</dbReference>
<feature type="domain" description="Glyoxalase-like" evidence="1">
    <location>
        <begin position="22"/>
        <end position="132"/>
    </location>
</feature>
<name>A0ABS7UFL8_9ACTN</name>
<organism evidence="2 3">
    <name type="scientific">Nocardioides mangrovi</name>
    <dbReference type="NCBI Taxonomy" id="2874580"/>
    <lineage>
        <taxon>Bacteria</taxon>
        <taxon>Bacillati</taxon>
        <taxon>Actinomycetota</taxon>
        <taxon>Actinomycetes</taxon>
        <taxon>Propionibacteriales</taxon>
        <taxon>Nocardioidaceae</taxon>
        <taxon>Nocardioides</taxon>
    </lineage>
</organism>
<dbReference type="PANTHER" id="PTHR35908:SF1">
    <property type="entry name" value="CONSERVED PROTEIN"/>
    <property type="match status" value="1"/>
</dbReference>
<sequence>MHGRSRGDQRTDRWSRTDWWGVVLDTPDPGRLARFYAELLDWKLATETEGWVTIGPDEGVAYLGFQLAPDFVPPVWPNVPGAQQLGMHLDFEVDDLTLAVASAEEMGAVEHPHQPQSTVRVMIDPDGHLFCLYT</sequence>
<gene>
    <name evidence="2" type="ORF">K8U61_15490</name>
</gene>
<dbReference type="InterPro" id="IPR041581">
    <property type="entry name" value="Glyoxalase_6"/>
</dbReference>
<reference evidence="2 3" key="1">
    <citation type="submission" date="2021-09" db="EMBL/GenBank/DDBJ databases">
        <title>Whole genome sequence of Nocardioides sp. GBK3QG-3.</title>
        <authorList>
            <person name="Tuo L."/>
        </authorList>
    </citation>
    <scope>NUCLEOTIDE SEQUENCE [LARGE SCALE GENOMIC DNA]</scope>
    <source>
        <strain evidence="2 3">GBK3QG-3</strain>
    </source>
</reference>
<keyword evidence="3" id="KW-1185">Reference proteome</keyword>
<protein>
    <submittedName>
        <fullName evidence="2">VOC family protein</fullName>
    </submittedName>
</protein>
<evidence type="ECO:0000259" key="1">
    <source>
        <dbReference type="Pfam" id="PF18029"/>
    </source>
</evidence>
<comment type="caution">
    <text evidence="2">The sequence shown here is derived from an EMBL/GenBank/DDBJ whole genome shotgun (WGS) entry which is preliminary data.</text>
</comment>
<dbReference type="Gene3D" id="3.10.180.10">
    <property type="entry name" value="2,3-Dihydroxybiphenyl 1,2-Dioxygenase, domain 1"/>
    <property type="match status" value="1"/>
</dbReference>
<evidence type="ECO:0000313" key="2">
    <source>
        <dbReference type="EMBL" id="MBZ5739577.1"/>
    </source>
</evidence>
<dbReference type="RefSeq" id="WP_224123949.1">
    <property type="nucleotide sequence ID" value="NZ_JAIQZJ010000009.1"/>
</dbReference>